<feature type="non-terminal residue" evidence="1">
    <location>
        <position position="1"/>
    </location>
</feature>
<dbReference type="AlphaFoldDB" id="A0AA38C325"/>
<comment type="caution">
    <text evidence="1">The sequence shown here is derived from an EMBL/GenBank/DDBJ whole genome shotgun (WGS) entry which is preliminary data.</text>
</comment>
<evidence type="ECO:0000313" key="2">
    <source>
        <dbReference type="Proteomes" id="UP000824469"/>
    </source>
</evidence>
<evidence type="ECO:0000313" key="1">
    <source>
        <dbReference type="EMBL" id="KAH9288693.1"/>
    </source>
</evidence>
<reference evidence="1 2" key="1">
    <citation type="journal article" date="2021" name="Nat. Plants">
        <title>The Taxus genome provides insights into paclitaxel biosynthesis.</title>
        <authorList>
            <person name="Xiong X."/>
            <person name="Gou J."/>
            <person name="Liao Q."/>
            <person name="Li Y."/>
            <person name="Zhou Q."/>
            <person name="Bi G."/>
            <person name="Li C."/>
            <person name="Du R."/>
            <person name="Wang X."/>
            <person name="Sun T."/>
            <person name="Guo L."/>
            <person name="Liang H."/>
            <person name="Lu P."/>
            <person name="Wu Y."/>
            <person name="Zhang Z."/>
            <person name="Ro D.K."/>
            <person name="Shang Y."/>
            <person name="Huang S."/>
            <person name="Yan J."/>
        </authorList>
    </citation>
    <scope>NUCLEOTIDE SEQUENCE [LARGE SCALE GENOMIC DNA]</scope>
    <source>
        <strain evidence="1">Ta-2019</strain>
    </source>
</reference>
<sequence length="69" mass="7866">DEVVRNTKVKNDVMVNEFTYLLNFCRNEGNGLYPFSVIFCSGYDPLVALRRMGIDLAEKIQAPLRKGPE</sequence>
<dbReference type="EMBL" id="JAHRHJ020003813">
    <property type="protein sequence ID" value="KAH9288693.1"/>
    <property type="molecule type" value="Genomic_DNA"/>
</dbReference>
<name>A0AA38C325_TAXCH</name>
<organism evidence="1 2">
    <name type="scientific">Taxus chinensis</name>
    <name type="common">Chinese yew</name>
    <name type="synonym">Taxus wallichiana var. chinensis</name>
    <dbReference type="NCBI Taxonomy" id="29808"/>
    <lineage>
        <taxon>Eukaryota</taxon>
        <taxon>Viridiplantae</taxon>
        <taxon>Streptophyta</taxon>
        <taxon>Embryophyta</taxon>
        <taxon>Tracheophyta</taxon>
        <taxon>Spermatophyta</taxon>
        <taxon>Pinopsida</taxon>
        <taxon>Pinidae</taxon>
        <taxon>Conifers II</taxon>
        <taxon>Cupressales</taxon>
        <taxon>Taxaceae</taxon>
        <taxon>Taxus</taxon>
    </lineage>
</organism>
<feature type="non-terminal residue" evidence="1">
    <location>
        <position position="69"/>
    </location>
</feature>
<keyword evidence="2" id="KW-1185">Reference proteome</keyword>
<proteinExistence type="predicted"/>
<protein>
    <submittedName>
        <fullName evidence="1">Uncharacterized protein</fullName>
    </submittedName>
</protein>
<accession>A0AA38C325</accession>
<gene>
    <name evidence="1" type="ORF">KI387_032810</name>
</gene>
<dbReference type="Proteomes" id="UP000824469">
    <property type="component" value="Unassembled WGS sequence"/>
</dbReference>